<sequence>MSVHDRREPGWSPARISWREWLGLAAGLLAVGSLFLPWTQLSSAHPEVSAALAELPDSDVHRSVWRATFFGWLAPLLVAIAGACVAVFGQRPTLRVAGLPHLWLVAAVVAACATALAWVFLDWEFGEEQHAFLTESGVAVQAALGRYVGAVAVLVSLVAAVLDVRAAVSRGPNRKRAGAR</sequence>
<dbReference type="HOGENOM" id="CLU_1575233_0_0_11"/>
<dbReference type="Proteomes" id="UP000002791">
    <property type="component" value="Chromosome"/>
</dbReference>
<protein>
    <submittedName>
        <fullName evidence="2">Uncharacterized protein</fullName>
    </submittedName>
</protein>
<feature type="transmembrane region" description="Helical" evidence="1">
    <location>
        <begin position="21"/>
        <end position="39"/>
    </location>
</feature>
<accession>H5XMJ3</accession>
<keyword evidence="3" id="KW-1185">Reference proteome</keyword>
<evidence type="ECO:0000256" key="1">
    <source>
        <dbReference type="SAM" id="Phobius"/>
    </source>
</evidence>
<proteinExistence type="predicted"/>
<keyword evidence="1" id="KW-1133">Transmembrane helix</keyword>
<dbReference type="AlphaFoldDB" id="H5XMJ3"/>
<dbReference type="STRING" id="882082.SaccyDRAFT_1030"/>
<organism evidence="2 3">
    <name type="scientific">Saccharomonospora cyanea NA-134</name>
    <dbReference type="NCBI Taxonomy" id="882082"/>
    <lineage>
        <taxon>Bacteria</taxon>
        <taxon>Bacillati</taxon>
        <taxon>Actinomycetota</taxon>
        <taxon>Actinomycetes</taxon>
        <taxon>Pseudonocardiales</taxon>
        <taxon>Pseudonocardiaceae</taxon>
        <taxon>Saccharomonospora</taxon>
    </lineage>
</organism>
<feature type="transmembrane region" description="Helical" evidence="1">
    <location>
        <begin position="147"/>
        <end position="168"/>
    </location>
</feature>
<dbReference type="RefSeq" id="WP_005454208.1">
    <property type="nucleotide sequence ID" value="NZ_CM001440.1"/>
</dbReference>
<evidence type="ECO:0000313" key="3">
    <source>
        <dbReference type="Proteomes" id="UP000002791"/>
    </source>
</evidence>
<reference evidence="2 3" key="1">
    <citation type="submission" date="2011-11" db="EMBL/GenBank/DDBJ databases">
        <title>The Noncontiguous Finished sequence of Saccharomonospora cyanea NA-134.</title>
        <authorList>
            <consortium name="US DOE Joint Genome Institute"/>
            <person name="Lucas S."/>
            <person name="Han J."/>
            <person name="Lapidus A."/>
            <person name="Cheng J.-F."/>
            <person name="Goodwin L."/>
            <person name="Pitluck S."/>
            <person name="Peters L."/>
            <person name="Ovchinnikova G."/>
            <person name="Lu M."/>
            <person name="Detter J.C."/>
            <person name="Han C."/>
            <person name="Tapia R."/>
            <person name="Land M."/>
            <person name="Hauser L."/>
            <person name="Kyrpides N."/>
            <person name="Ivanova N."/>
            <person name="Pagani I."/>
            <person name="Brambilla E.-M."/>
            <person name="Klenk H.-P."/>
            <person name="Woyke T."/>
        </authorList>
    </citation>
    <scope>NUCLEOTIDE SEQUENCE [LARGE SCALE GENOMIC DNA]</scope>
    <source>
        <strain evidence="2 3">NA-134</strain>
    </source>
</reference>
<dbReference type="EMBL" id="CM001440">
    <property type="protein sequence ID" value="EHR59943.1"/>
    <property type="molecule type" value="Genomic_DNA"/>
</dbReference>
<feature type="transmembrane region" description="Helical" evidence="1">
    <location>
        <begin position="69"/>
        <end position="89"/>
    </location>
</feature>
<gene>
    <name evidence="2" type="ORF">SaccyDRAFT_1030</name>
</gene>
<keyword evidence="1" id="KW-0812">Transmembrane</keyword>
<feature type="transmembrane region" description="Helical" evidence="1">
    <location>
        <begin position="101"/>
        <end position="121"/>
    </location>
</feature>
<keyword evidence="1" id="KW-0472">Membrane</keyword>
<dbReference type="eggNOG" id="ENOG5033VSC">
    <property type="taxonomic scope" value="Bacteria"/>
</dbReference>
<name>H5XMJ3_9PSEU</name>
<dbReference type="OrthoDB" id="3637581at2"/>
<evidence type="ECO:0000313" key="2">
    <source>
        <dbReference type="EMBL" id="EHR59943.1"/>
    </source>
</evidence>